<keyword evidence="2" id="KW-1185">Reference proteome</keyword>
<reference evidence="1 2" key="1">
    <citation type="submission" date="2019-08" db="EMBL/GenBank/DDBJ databases">
        <title>Deep-cultivation of Planctomycetes and their phenomic and genomic characterization uncovers novel biology.</title>
        <authorList>
            <person name="Wiegand S."/>
            <person name="Jogler M."/>
            <person name="Boedeker C."/>
            <person name="Pinto D."/>
            <person name="Vollmers J."/>
            <person name="Rivas-Marin E."/>
            <person name="Kohn T."/>
            <person name="Peeters S.H."/>
            <person name="Heuer A."/>
            <person name="Rast P."/>
            <person name="Oberbeckmann S."/>
            <person name="Bunk B."/>
            <person name="Jeske O."/>
            <person name="Meyerdierks A."/>
            <person name="Storesund J.E."/>
            <person name="Kallscheuer N."/>
            <person name="Luecker S."/>
            <person name="Lage O.M."/>
            <person name="Pohl T."/>
            <person name="Merkel B.J."/>
            <person name="Hornburger P."/>
            <person name="Mueller R.-W."/>
            <person name="Bruemmer F."/>
            <person name="Labrenz M."/>
            <person name="Spormann A.M."/>
            <person name="Op Den Camp H."/>
            <person name="Overmann J."/>
            <person name="Amann R."/>
            <person name="Jetten M.S.M."/>
            <person name="Mascher T."/>
            <person name="Medema M.H."/>
            <person name="Devos D.P."/>
            <person name="Kaster A.-K."/>
            <person name="Ovreas L."/>
            <person name="Rohde M."/>
            <person name="Galperin M.Y."/>
            <person name="Jogler C."/>
        </authorList>
    </citation>
    <scope>NUCLEOTIDE SEQUENCE [LARGE SCALE GENOMIC DNA]</scope>
    <source>
        <strain evidence="1 2">LF1</strain>
    </source>
</reference>
<protein>
    <submittedName>
        <fullName evidence="1">Uncharacterized protein</fullName>
    </submittedName>
</protein>
<proteinExistence type="predicted"/>
<dbReference type="EMBL" id="VRLW01000001">
    <property type="protein sequence ID" value="KAA1258604.1"/>
    <property type="molecule type" value="Genomic_DNA"/>
</dbReference>
<gene>
    <name evidence="1" type="ORF">LF1_11260</name>
</gene>
<organism evidence="1 2">
    <name type="scientific">Rubripirellula obstinata</name>
    <dbReference type="NCBI Taxonomy" id="406547"/>
    <lineage>
        <taxon>Bacteria</taxon>
        <taxon>Pseudomonadati</taxon>
        <taxon>Planctomycetota</taxon>
        <taxon>Planctomycetia</taxon>
        <taxon>Pirellulales</taxon>
        <taxon>Pirellulaceae</taxon>
        <taxon>Rubripirellula</taxon>
    </lineage>
</organism>
<sequence>MSLPKLKIQEIPYDHPDSNCQFIAGPDKPLLSTPAAIEMHSHETVLACYLVLRQVAKQMDGIDYLQVFEDESKAEDLWFIEDGEGGAITGMLPSDY</sequence>
<accession>A0A5B1CHB4</accession>
<dbReference type="Proteomes" id="UP000322699">
    <property type="component" value="Unassembled WGS sequence"/>
</dbReference>
<comment type="caution">
    <text evidence="1">The sequence shown here is derived from an EMBL/GenBank/DDBJ whole genome shotgun (WGS) entry which is preliminary data.</text>
</comment>
<evidence type="ECO:0000313" key="2">
    <source>
        <dbReference type="Proteomes" id="UP000322699"/>
    </source>
</evidence>
<dbReference type="RefSeq" id="WP_068257863.1">
    <property type="nucleotide sequence ID" value="NZ_LWSK01000001.1"/>
</dbReference>
<dbReference type="OrthoDB" id="285605at2"/>
<name>A0A5B1CHB4_9BACT</name>
<dbReference type="AlphaFoldDB" id="A0A5B1CHB4"/>
<evidence type="ECO:0000313" key="1">
    <source>
        <dbReference type="EMBL" id="KAA1258604.1"/>
    </source>
</evidence>